<dbReference type="InterPro" id="IPR045670">
    <property type="entry name" value="DUF5916"/>
</dbReference>
<dbReference type="GO" id="GO:0004553">
    <property type="term" value="F:hydrolase activity, hydrolyzing O-glycosyl compounds"/>
    <property type="evidence" value="ECO:0007669"/>
    <property type="project" value="InterPro"/>
</dbReference>
<dbReference type="Proteomes" id="UP000220828">
    <property type="component" value="Unassembled WGS sequence"/>
</dbReference>
<dbReference type="Gene3D" id="2.60.40.1190">
    <property type="match status" value="1"/>
</dbReference>
<dbReference type="CDD" id="cd09618">
    <property type="entry name" value="CBM9_like_2"/>
    <property type="match status" value="1"/>
</dbReference>
<dbReference type="AlphaFoldDB" id="A0A2H3KBQ7"/>
<organism evidence="3 4">
    <name type="scientific">Flavobacterium branchiophilum</name>
    <dbReference type="NCBI Taxonomy" id="55197"/>
    <lineage>
        <taxon>Bacteria</taxon>
        <taxon>Pseudomonadati</taxon>
        <taxon>Bacteroidota</taxon>
        <taxon>Flavobacteriia</taxon>
        <taxon>Flavobacteriales</taxon>
        <taxon>Flavobacteriaceae</taxon>
        <taxon>Flavobacterium</taxon>
    </lineage>
</organism>
<sequence>MKFIFYTLLFCSTFSVLAQKKELKTQFISEKIVIDGKLSEKSWESATAGTDFIMFEPDNGKHILPEKRTDVKVLYDNDAIYIAALLLDDEPQKILKELTPRDDFGTADIFGVFINGFNDGQQDFRFFVSAADTQSDCVASDSQGEDYSWDAVWDSKAVITDKGWVVEMKIPYAALRFSSEKTQTWGFNFFRMIKRANQKYVWNPVDNKIGTFTQQSGILTGIADIKTPTRLFLLPYSSFYLNASKELKTKGTPKGGLDIKYGINDAFTLDAILIPDFGQTKYDNKILNLTPFEQQFDENRAFITEGTDLFSKGGLFYSRRIGGSPSYTLADNESYIENPSSVALINATKISGRTKDGLGIGFLNAVTEQTFATIYNADTNQTTSKTVEPLTNYNIFVLDQRFRKNSSFSIINTNVMRNGNFRDANVSGLIWDLNSKSNTFKISGDLKYSFVNDDNRKDGVSTNIGFADNGGKYRYNARIGVVTKEYDINDLGINYETNYYTLNGGFNYRTLKPTKYLNSFRTSLFANARWHKETNKIQENVIDIVNDFNSKNNNFYEYGMEIKPFEKYNYYEPRVANRYVIQPRSIENWFYLSTNYNYKFAIDFNPYLVFFDTDKQTTFGIHVTPRYRFSDKFSFQIQLDYIKDTNIKGYQFFGDADSNATTADVIVFGNRNVTSLNIAAWIKYSLNSKMTLNASFRHYWSFVENKNYLTLNDFGRLEPLDYFNNPQNQDFSSWNMDLSYNWWFAPGSQVSVLYRNNAAVFQNEINKNYSQNINQLLNNNALSHVFSISVKYFIDYNVAKNWL</sequence>
<dbReference type="InterPro" id="IPR010502">
    <property type="entry name" value="Carb-bd_dom_fam9"/>
</dbReference>
<dbReference type="OrthoDB" id="9786766at2"/>
<feature type="domain" description="Carbohydrate-binding" evidence="1">
    <location>
        <begin position="34"/>
        <end position="189"/>
    </location>
</feature>
<keyword evidence="3" id="KW-0378">Hydrolase</keyword>
<dbReference type="GO" id="GO:0030246">
    <property type="term" value="F:carbohydrate binding"/>
    <property type="evidence" value="ECO:0007669"/>
    <property type="project" value="InterPro"/>
</dbReference>
<dbReference type="Pfam" id="PF19313">
    <property type="entry name" value="DUF5916"/>
    <property type="match status" value="1"/>
</dbReference>
<name>A0A2H3KBQ7_9FLAO</name>
<dbReference type="GO" id="GO:0016052">
    <property type="term" value="P:carbohydrate catabolic process"/>
    <property type="evidence" value="ECO:0007669"/>
    <property type="project" value="InterPro"/>
</dbReference>
<protein>
    <submittedName>
        <fullName evidence="3">Hydrolase</fullName>
    </submittedName>
</protein>
<dbReference type="RefSeq" id="WP_097554077.1">
    <property type="nucleotide sequence ID" value="NZ_PCMW01000041.1"/>
</dbReference>
<gene>
    <name evidence="3" type="ORF">B0A77_07765</name>
</gene>
<feature type="domain" description="DUF5916" evidence="2">
    <location>
        <begin position="227"/>
        <end position="803"/>
    </location>
</feature>
<dbReference type="SUPFAM" id="SSF49344">
    <property type="entry name" value="CBD9-like"/>
    <property type="match status" value="1"/>
</dbReference>
<reference evidence="3 4" key="1">
    <citation type="submission" date="2017-09" db="EMBL/GenBank/DDBJ databases">
        <title>Whole genomes of Flavobacteriaceae.</title>
        <authorList>
            <person name="Stine C."/>
            <person name="Li C."/>
            <person name="Tadesse D."/>
        </authorList>
    </citation>
    <scope>NUCLEOTIDE SEQUENCE [LARGE SCALE GENOMIC DNA]</scope>
    <source>
        <strain evidence="3 4">ATCC 35036</strain>
    </source>
</reference>
<evidence type="ECO:0000259" key="2">
    <source>
        <dbReference type="Pfam" id="PF19313"/>
    </source>
</evidence>
<dbReference type="Pfam" id="PF06452">
    <property type="entry name" value="CBM9_1"/>
    <property type="match status" value="1"/>
</dbReference>
<comment type="caution">
    <text evidence="3">The sequence shown here is derived from an EMBL/GenBank/DDBJ whole genome shotgun (WGS) entry which is preliminary data.</text>
</comment>
<dbReference type="EMBL" id="PCMW01000041">
    <property type="protein sequence ID" value="PDS24529.1"/>
    <property type="molecule type" value="Genomic_DNA"/>
</dbReference>
<evidence type="ECO:0000313" key="3">
    <source>
        <dbReference type="EMBL" id="PDS24529.1"/>
    </source>
</evidence>
<proteinExistence type="predicted"/>
<evidence type="ECO:0000313" key="4">
    <source>
        <dbReference type="Proteomes" id="UP000220828"/>
    </source>
</evidence>
<accession>A0A2H3KBQ7</accession>
<evidence type="ECO:0000259" key="1">
    <source>
        <dbReference type="Pfam" id="PF06452"/>
    </source>
</evidence>